<feature type="domain" description="HTH marR-type" evidence="1">
    <location>
        <begin position="1"/>
        <end position="135"/>
    </location>
</feature>
<sequence>MLTSNLEKIERFAAKVWRIHSKEDPINQLSFNEYDYLKVIQLAPEPIRLTDLAVEMEVTKPSATNMVQRLERKGLVQRKMCTEDSRAKRIELTEKAIIGLQEESHVYGIMSKGLEKKLSREELEQLNLLLTKALK</sequence>
<dbReference type="InterPro" id="IPR000835">
    <property type="entry name" value="HTH_MarR-typ"/>
</dbReference>
<dbReference type="SMART" id="SM00347">
    <property type="entry name" value="HTH_MARR"/>
    <property type="match status" value="1"/>
</dbReference>
<organism evidence="2 3">
    <name type="scientific">Vibrio gallaecicus</name>
    <dbReference type="NCBI Taxonomy" id="552386"/>
    <lineage>
        <taxon>Bacteria</taxon>
        <taxon>Pseudomonadati</taxon>
        <taxon>Pseudomonadota</taxon>
        <taxon>Gammaproteobacteria</taxon>
        <taxon>Vibrionales</taxon>
        <taxon>Vibrionaceae</taxon>
        <taxon>Vibrio</taxon>
    </lineage>
</organism>
<dbReference type="PANTHER" id="PTHR33164">
    <property type="entry name" value="TRANSCRIPTIONAL REGULATOR, MARR FAMILY"/>
    <property type="match status" value="1"/>
</dbReference>
<proteinExistence type="predicted"/>
<dbReference type="Pfam" id="PF01047">
    <property type="entry name" value="MarR"/>
    <property type="match status" value="1"/>
</dbReference>
<dbReference type="EMBL" id="JBFRUW010000005">
    <property type="protein sequence ID" value="MFA0567345.1"/>
    <property type="molecule type" value="Genomic_DNA"/>
</dbReference>
<protein>
    <submittedName>
        <fullName evidence="2">MarR family transcriptional regulator</fullName>
    </submittedName>
</protein>
<evidence type="ECO:0000313" key="3">
    <source>
        <dbReference type="Proteomes" id="UP001570417"/>
    </source>
</evidence>
<dbReference type="PRINTS" id="PR00598">
    <property type="entry name" value="HTHMARR"/>
</dbReference>
<evidence type="ECO:0000259" key="1">
    <source>
        <dbReference type="PROSITE" id="PS50995"/>
    </source>
</evidence>
<dbReference type="InterPro" id="IPR039422">
    <property type="entry name" value="MarR/SlyA-like"/>
</dbReference>
<keyword evidence="3" id="KW-1185">Reference proteome</keyword>
<evidence type="ECO:0000313" key="2">
    <source>
        <dbReference type="EMBL" id="MFA0567345.1"/>
    </source>
</evidence>
<name>A0ABV4N7R2_9VIBR</name>
<reference evidence="2 3" key="1">
    <citation type="journal article" date="2024" name="ISME J.">
        <title>Tailless and filamentous prophages are predominant in marine Vibrio.</title>
        <authorList>
            <person name="Steensen K."/>
            <person name="Seneca J."/>
            <person name="Bartlau N."/>
            <person name="Yu X.A."/>
            <person name="Hussain F.A."/>
            <person name="Polz M.F."/>
        </authorList>
    </citation>
    <scope>NUCLEOTIDE SEQUENCE [LARGE SCALE GENOMIC DNA]</scope>
    <source>
        <strain evidence="2 3">10N.222.51.A1</strain>
    </source>
</reference>
<dbReference type="InterPro" id="IPR036388">
    <property type="entry name" value="WH-like_DNA-bd_sf"/>
</dbReference>
<dbReference type="RefSeq" id="WP_137373447.1">
    <property type="nucleotide sequence ID" value="NZ_AP025490.1"/>
</dbReference>
<accession>A0ABV4N7R2</accession>
<comment type="caution">
    <text evidence="2">The sequence shown here is derived from an EMBL/GenBank/DDBJ whole genome shotgun (WGS) entry which is preliminary data.</text>
</comment>
<gene>
    <name evidence="2" type="ORF">AB4566_03575</name>
</gene>
<dbReference type="SUPFAM" id="SSF46785">
    <property type="entry name" value="Winged helix' DNA-binding domain"/>
    <property type="match status" value="1"/>
</dbReference>
<dbReference type="Gene3D" id="1.10.10.10">
    <property type="entry name" value="Winged helix-like DNA-binding domain superfamily/Winged helix DNA-binding domain"/>
    <property type="match status" value="1"/>
</dbReference>
<dbReference type="PANTHER" id="PTHR33164:SF95">
    <property type="entry name" value="TRANSCRIPTIONAL REGULATOR"/>
    <property type="match status" value="1"/>
</dbReference>
<dbReference type="PROSITE" id="PS50995">
    <property type="entry name" value="HTH_MARR_2"/>
    <property type="match status" value="1"/>
</dbReference>
<dbReference type="InterPro" id="IPR036390">
    <property type="entry name" value="WH_DNA-bd_sf"/>
</dbReference>
<dbReference type="Proteomes" id="UP001570417">
    <property type="component" value="Unassembled WGS sequence"/>
</dbReference>